<keyword evidence="6 8" id="KW-0408">Iron</keyword>
<name>A0A9N9V1K8_9HYPO</name>
<dbReference type="PROSITE" id="PS00086">
    <property type="entry name" value="CYTOCHROME_P450"/>
    <property type="match status" value="1"/>
</dbReference>
<organism evidence="10 11">
    <name type="scientific">Clonostachys rhizophaga</name>
    <dbReference type="NCBI Taxonomy" id="160324"/>
    <lineage>
        <taxon>Eukaryota</taxon>
        <taxon>Fungi</taxon>
        <taxon>Dikarya</taxon>
        <taxon>Ascomycota</taxon>
        <taxon>Pezizomycotina</taxon>
        <taxon>Sordariomycetes</taxon>
        <taxon>Hypocreomycetidae</taxon>
        <taxon>Hypocreales</taxon>
        <taxon>Bionectriaceae</taxon>
        <taxon>Clonostachys</taxon>
    </lineage>
</organism>
<dbReference type="GO" id="GO:0016705">
    <property type="term" value="F:oxidoreductase activity, acting on paired donors, with incorporation or reduction of molecular oxygen"/>
    <property type="evidence" value="ECO:0007669"/>
    <property type="project" value="InterPro"/>
</dbReference>
<dbReference type="GO" id="GO:0020037">
    <property type="term" value="F:heme binding"/>
    <property type="evidence" value="ECO:0007669"/>
    <property type="project" value="InterPro"/>
</dbReference>
<evidence type="ECO:0000256" key="4">
    <source>
        <dbReference type="ARBA" id="ARBA00022723"/>
    </source>
</evidence>
<keyword evidence="11" id="KW-1185">Reference proteome</keyword>
<evidence type="ECO:0000313" key="10">
    <source>
        <dbReference type="EMBL" id="CAH0014441.1"/>
    </source>
</evidence>
<evidence type="ECO:0000256" key="5">
    <source>
        <dbReference type="ARBA" id="ARBA00023002"/>
    </source>
</evidence>
<dbReference type="Gene3D" id="1.10.630.10">
    <property type="entry name" value="Cytochrome P450"/>
    <property type="match status" value="1"/>
</dbReference>
<feature type="binding site" description="axial binding residue" evidence="8">
    <location>
        <position position="226"/>
    </location>
    <ligand>
        <name>heme</name>
        <dbReference type="ChEBI" id="CHEBI:30413"/>
    </ligand>
    <ligandPart>
        <name>Fe</name>
        <dbReference type="ChEBI" id="CHEBI:18248"/>
    </ligandPart>
</feature>
<dbReference type="GO" id="GO:0005506">
    <property type="term" value="F:iron ion binding"/>
    <property type="evidence" value="ECO:0007669"/>
    <property type="project" value="InterPro"/>
</dbReference>
<evidence type="ECO:0000256" key="9">
    <source>
        <dbReference type="RuleBase" id="RU000461"/>
    </source>
</evidence>
<dbReference type="CDD" id="cd11041">
    <property type="entry name" value="CYP503A1-like"/>
    <property type="match status" value="1"/>
</dbReference>
<evidence type="ECO:0000313" key="11">
    <source>
        <dbReference type="Proteomes" id="UP000696573"/>
    </source>
</evidence>
<dbReference type="InterPro" id="IPR001128">
    <property type="entry name" value="Cyt_P450"/>
</dbReference>
<dbReference type="PANTHER" id="PTHR46206">
    <property type="entry name" value="CYTOCHROME P450"/>
    <property type="match status" value="1"/>
</dbReference>
<dbReference type="GO" id="GO:0004497">
    <property type="term" value="F:monooxygenase activity"/>
    <property type="evidence" value="ECO:0007669"/>
    <property type="project" value="UniProtKB-KW"/>
</dbReference>
<dbReference type="InterPro" id="IPR017972">
    <property type="entry name" value="Cyt_P450_CS"/>
</dbReference>
<accession>A0A9N9V1K8</accession>
<dbReference type="InterPro" id="IPR002403">
    <property type="entry name" value="Cyt_P450_E_grp-IV"/>
</dbReference>
<gene>
    <name evidence="10" type="ORF">CRHIZ90672A_00018607</name>
</gene>
<comment type="caution">
    <text evidence="10">The sequence shown here is derived from an EMBL/GenBank/DDBJ whole genome shotgun (WGS) entry which is preliminary data.</text>
</comment>
<dbReference type="PANTHER" id="PTHR46206:SF7">
    <property type="entry name" value="P450, PUTATIVE (EUROFUNG)-RELATED"/>
    <property type="match status" value="1"/>
</dbReference>
<keyword evidence="4 8" id="KW-0479">Metal-binding</keyword>
<keyword evidence="5 9" id="KW-0560">Oxidoreductase</keyword>
<comment type="similarity">
    <text evidence="2 9">Belongs to the cytochrome P450 family.</text>
</comment>
<reference evidence="10" key="1">
    <citation type="submission" date="2021-10" db="EMBL/GenBank/DDBJ databases">
        <authorList>
            <person name="Piombo E."/>
        </authorList>
    </citation>
    <scope>NUCLEOTIDE SEQUENCE</scope>
</reference>
<evidence type="ECO:0000256" key="6">
    <source>
        <dbReference type="ARBA" id="ARBA00023004"/>
    </source>
</evidence>
<comment type="cofactor">
    <cofactor evidence="1 8">
        <name>heme</name>
        <dbReference type="ChEBI" id="CHEBI:30413"/>
    </cofactor>
</comment>
<evidence type="ECO:0000256" key="2">
    <source>
        <dbReference type="ARBA" id="ARBA00010617"/>
    </source>
</evidence>
<protein>
    <recommendedName>
        <fullName evidence="12">Cytochrome P450</fullName>
    </recommendedName>
</protein>
<evidence type="ECO:0008006" key="12">
    <source>
        <dbReference type="Google" id="ProtNLM"/>
    </source>
</evidence>
<evidence type="ECO:0000256" key="8">
    <source>
        <dbReference type="PIRSR" id="PIRSR602403-1"/>
    </source>
</evidence>
<dbReference type="SUPFAM" id="SSF48264">
    <property type="entry name" value="Cytochrome P450"/>
    <property type="match status" value="1"/>
</dbReference>
<sequence>MCCVLEQRTHDADAFLQPVVTQRKKAQAAEGDDYQKPDDILQWIIDSQKFGQDDKNLAKLQLPLSFGAIHTTTLAATNAFYTLAAMPHLVPMLREDVQQALQQSGGQFTSLAMQNMKKLDSFLKESMRCHPMSASSFQRKVLKSFALSSGQVIPKGQIIEIAAGSVSKDSEFFEDLETFDALRFHKMRETKQRSGTGRSAAEIVANSQFVSVGTSSLAFGYGRHACPGRFFAANEIKMVVATALLHYEMKMPDGVEGRYENLKMGSQVIIPYPHDSKD</sequence>
<dbReference type="AlphaFoldDB" id="A0A9N9V1K8"/>
<dbReference type="PRINTS" id="PR00465">
    <property type="entry name" value="EP450IV"/>
</dbReference>
<dbReference type="InterPro" id="IPR036396">
    <property type="entry name" value="Cyt_P450_sf"/>
</dbReference>
<dbReference type="EMBL" id="CABFNQ020000430">
    <property type="protein sequence ID" value="CAH0014441.1"/>
    <property type="molecule type" value="Genomic_DNA"/>
</dbReference>
<dbReference type="Proteomes" id="UP000696573">
    <property type="component" value="Unassembled WGS sequence"/>
</dbReference>
<dbReference type="Pfam" id="PF00067">
    <property type="entry name" value="p450"/>
    <property type="match status" value="1"/>
</dbReference>
<dbReference type="OrthoDB" id="1844152at2759"/>
<keyword evidence="7 9" id="KW-0503">Monooxygenase</keyword>
<evidence type="ECO:0000256" key="3">
    <source>
        <dbReference type="ARBA" id="ARBA00022617"/>
    </source>
</evidence>
<proteinExistence type="inferred from homology"/>
<evidence type="ECO:0000256" key="1">
    <source>
        <dbReference type="ARBA" id="ARBA00001971"/>
    </source>
</evidence>
<evidence type="ECO:0000256" key="7">
    <source>
        <dbReference type="ARBA" id="ARBA00023033"/>
    </source>
</evidence>
<keyword evidence="3 8" id="KW-0349">Heme</keyword>